<evidence type="ECO:0000313" key="7">
    <source>
        <dbReference type="EMBL" id="PJE57863.1"/>
    </source>
</evidence>
<dbReference type="EMBL" id="PFDW01000074">
    <property type="protein sequence ID" value="PJE57863.1"/>
    <property type="molecule type" value="Genomic_DNA"/>
</dbReference>
<evidence type="ECO:0000256" key="2">
    <source>
        <dbReference type="ARBA" id="ARBA00022692"/>
    </source>
</evidence>
<keyword evidence="4 5" id="KW-0472">Membrane</keyword>
<dbReference type="AlphaFoldDB" id="A0A2M8KD88"/>
<accession>A0A2M8KD88</accession>
<feature type="transmembrane region" description="Helical" evidence="5">
    <location>
        <begin position="66"/>
        <end position="84"/>
    </location>
</feature>
<feature type="transmembrane region" description="Helical" evidence="5">
    <location>
        <begin position="124"/>
        <end position="144"/>
    </location>
</feature>
<feature type="transmembrane region" description="Helical" evidence="5">
    <location>
        <begin position="264"/>
        <end position="281"/>
    </location>
</feature>
<feature type="transmembrane region" description="Helical" evidence="5">
    <location>
        <begin position="387"/>
        <end position="404"/>
    </location>
</feature>
<feature type="transmembrane region" description="Helical" evidence="5">
    <location>
        <begin position="90"/>
        <end position="108"/>
    </location>
</feature>
<name>A0A2M8KD88_9BACT</name>
<dbReference type="GO" id="GO:0016020">
    <property type="term" value="C:membrane"/>
    <property type="evidence" value="ECO:0007669"/>
    <property type="project" value="UniProtKB-SubCell"/>
</dbReference>
<feature type="transmembrane region" description="Helical" evidence="5">
    <location>
        <begin position="237"/>
        <end position="257"/>
    </location>
</feature>
<evidence type="ECO:0000256" key="4">
    <source>
        <dbReference type="ARBA" id="ARBA00023136"/>
    </source>
</evidence>
<feature type="transmembrane region" description="Helical" evidence="5">
    <location>
        <begin position="36"/>
        <end position="54"/>
    </location>
</feature>
<feature type="domain" description="O-antigen ligase-related" evidence="6">
    <location>
        <begin position="221"/>
        <end position="362"/>
    </location>
</feature>
<keyword evidence="3 5" id="KW-1133">Transmembrane helix</keyword>
<feature type="transmembrane region" description="Helical" evidence="5">
    <location>
        <begin position="345"/>
        <end position="367"/>
    </location>
</feature>
<gene>
    <name evidence="7" type="ORF">COU81_03655</name>
</gene>
<evidence type="ECO:0000256" key="5">
    <source>
        <dbReference type="SAM" id="Phobius"/>
    </source>
</evidence>
<comment type="subcellular location">
    <subcellularLocation>
        <location evidence="1">Membrane</location>
        <topology evidence="1">Multi-pass membrane protein</topology>
    </subcellularLocation>
</comment>
<dbReference type="PANTHER" id="PTHR37422">
    <property type="entry name" value="TEICHURONIC ACID BIOSYNTHESIS PROTEIN TUAE"/>
    <property type="match status" value="1"/>
</dbReference>
<keyword evidence="2 5" id="KW-0812">Transmembrane</keyword>
<dbReference type="InterPro" id="IPR007016">
    <property type="entry name" value="O-antigen_ligase-rel_domated"/>
</dbReference>
<comment type="caution">
    <text evidence="7">The sequence shown here is derived from an EMBL/GenBank/DDBJ whole genome shotgun (WGS) entry which is preliminary data.</text>
</comment>
<protein>
    <recommendedName>
        <fullName evidence="6">O-antigen ligase-related domain-containing protein</fullName>
    </recommendedName>
</protein>
<evidence type="ECO:0000256" key="1">
    <source>
        <dbReference type="ARBA" id="ARBA00004141"/>
    </source>
</evidence>
<evidence type="ECO:0000313" key="8">
    <source>
        <dbReference type="Proteomes" id="UP000231450"/>
    </source>
</evidence>
<evidence type="ECO:0000259" key="6">
    <source>
        <dbReference type="Pfam" id="PF04932"/>
    </source>
</evidence>
<organism evidence="7 8">
    <name type="scientific">Candidatus Portnoybacteria bacterium CG10_big_fil_rev_8_21_14_0_10_36_7</name>
    <dbReference type="NCBI Taxonomy" id="1974812"/>
    <lineage>
        <taxon>Bacteria</taxon>
        <taxon>Candidatus Portnoyibacteriota</taxon>
    </lineage>
</organism>
<dbReference type="PANTHER" id="PTHR37422:SF17">
    <property type="entry name" value="O-ANTIGEN LIGASE"/>
    <property type="match status" value="1"/>
</dbReference>
<dbReference type="Proteomes" id="UP000231450">
    <property type="component" value="Unassembled WGS sequence"/>
</dbReference>
<reference evidence="8" key="1">
    <citation type="submission" date="2017-09" db="EMBL/GenBank/DDBJ databases">
        <title>Depth-based differentiation of microbial function through sediment-hosted aquifers and enrichment of novel symbionts in the deep terrestrial subsurface.</title>
        <authorList>
            <person name="Probst A.J."/>
            <person name="Ladd B."/>
            <person name="Jarett J.K."/>
            <person name="Geller-Mcgrath D.E."/>
            <person name="Sieber C.M.K."/>
            <person name="Emerson J.B."/>
            <person name="Anantharaman K."/>
            <person name="Thomas B.C."/>
            <person name="Malmstrom R."/>
            <person name="Stieglmeier M."/>
            <person name="Klingl A."/>
            <person name="Woyke T."/>
            <person name="Ryan C.M."/>
            <person name="Banfield J.F."/>
        </authorList>
    </citation>
    <scope>NUCLEOTIDE SEQUENCE [LARGE SCALE GENOMIC DNA]</scope>
</reference>
<feature type="transmembrane region" description="Helical" evidence="5">
    <location>
        <begin position="7"/>
        <end position="24"/>
    </location>
</feature>
<feature type="transmembrane region" description="Helical" evidence="5">
    <location>
        <begin position="188"/>
        <end position="207"/>
    </location>
</feature>
<evidence type="ECO:0000256" key="3">
    <source>
        <dbReference type="ARBA" id="ARBA00022989"/>
    </source>
</evidence>
<sequence>MQKIERILFYLLIFFLPFGTRMVLKSWGGEFNEWNSAFFYLNDVFLLATVFLWALRVRGKILEFDIVNVVLLFFLLWNLLSIIVSENYGISIYRLIKFFELTVFFWYVRGNIYQYYKTSKLEKIIWIIIASGLVQVVVAGWQFINQRAIGLIVLDESPIAPDVAGVAKLAEEGVKIVRSYGLLPHPNILGAFLLLGVALCLILVFIYKRSNFLNNILPLVSLAILMLGIFFSFSRYIILSLLLMLIMLIILPNISLATKGWNKVKVISIYLFAFLSFGLVFKTELFSRFTTINQGYGLSSRILYNQVAEQLILAHPLLGVGVGNYVWTVRNSMQYAWQVQPVHNIFLLIASEGGVIAGILFIGLLYLILSRGLRYVIKTKEEGTFKLFNIIIFVTVILITGGLFDHYIWTIWQGQLMLWLCLGIISASTEERAEV</sequence>
<feature type="transmembrane region" description="Helical" evidence="5">
    <location>
        <begin position="212"/>
        <end position="231"/>
    </location>
</feature>
<dbReference type="InterPro" id="IPR051533">
    <property type="entry name" value="WaaL-like"/>
</dbReference>
<dbReference type="Pfam" id="PF04932">
    <property type="entry name" value="Wzy_C"/>
    <property type="match status" value="1"/>
</dbReference>
<proteinExistence type="predicted"/>